<keyword evidence="2" id="KW-0090">Biological rhythms</keyword>
<dbReference type="GO" id="GO:0005615">
    <property type="term" value="C:extracellular space"/>
    <property type="evidence" value="ECO:0007669"/>
    <property type="project" value="TreeGrafter"/>
</dbReference>
<feature type="signal peptide" evidence="4">
    <location>
        <begin position="1"/>
        <end position="21"/>
    </location>
</feature>
<sequence>MLLRKNMILMVLFVIFGGSYSKIAPDYIVPCPGLKPDCLKKNIQETLPHFVKGIPSLGIESLDPLYEERVELELPGGLKIEFTQGVITGLRKCIVESAKYDGLEATLVFNCNILLKGKYKANGRVLIFQINGDGDAKIRSHNITLKAKVKFEDRTHDGVIYREIKEYKVSYKHNDRVTFDMTNLFKGNPELGQTVLAFLNENWDKVIEEFGKPVIDRVVQSTLNIIKKFFRAIPRDELYSP</sequence>
<dbReference type="EMBL" id="CAKOGL010000003">
    <property type="protein sequence ID" value="CAH2084861.1"/>
    <property type="molecule type" value="Genomic_DNA"/>
</dbReference>
<dbReference type="AlphaFoldDB" id="A0AAU9TGL7"/>
<evidence type="ECO:0000313" key="6">
    <source>
        <dbReference type="Proteomes" id="UP001153954"/>
    </source>
</evidence>
<dbReference type="SMART" id="SM00700">
    <property type="entry name" value="JHBP"/>
    <property type="match status" value="1"/>
</dbReference>
<dbReference type="FunFam" id="3.15.10.30:FF:000001">
    <property type="entry name" value="Takeout-like protein 1"/>
    <property type="match status" value="1"/>
</dbReference>
<dbReference type="PANTHER" id="PTHR11008">
    <property type="entry name" value="PROTEIN TAKEOUT-LIKE PROTEIN"/>
    <property type="match status" value="1"/>
</dbReference>
<keyword evidence="6" id="KW-1185">Reference proteome</keyword>
<comment type="similarity">
    <text evidence="3">Belongs to the TO family.</text>
</comment>
<keyword evidence="1 4" id="KW-0732">Signal</keyword>
<feature type="chain" id="PRO_5043874500" evidence="4">
    <location>
        <begin position="22"/>
        <end position="241"/>
    </location>
</feature>
<dbReference type="InterPro" id="IPR038606">
    <property type="entry name" value="To_sf"/>
</dbReference>
<evidence type="ECO:0000256" key="4">
    <source>
        <dbReference type="SAM" id="SignalP"/>
    </source>
</evidence>
<dbReference type="Proteomes" id="UP001153954">
    <property type="component" value="Unassembled WGS sequence"/>
</dbReference>
<evidence type="ECO:0000256" key="1">
    <source>
        <dbReference type="ARBA" id="ARBA00022729"/>
    </source>
</evidence>
<dbReference type="Pfam" id="PF06585">
    <property type="entry name" value="JHBP"/>
    <property type="match status" value="1"/>
</dbReference>
<proteinExistence type="inferred from homology"/>
<comment type="caution">
    <text evidence="5">The sequence shown here is derived from an EMBL/GenBank/DDBJ whole genome shotgun (WGS) entry which is preliminary data.</text>
</comment>
<dbReference type="Gene3D" id="3.15.10.30">
    <property type="entry name" value="Haemolymph juvenile hormone binding protein"/>
    <property type="match status" value="1"/>
</dbReference>
<dbReference type="InterPro" id="IPR010562">
    <property type="entry name" value="Haemolymph_juvenile_hormone-bd"/>
</dbReference>
<gene>
    <name evidence="5" type="ORF">EEDITHA_LOCUS1395</name>
</gene>
<accession>A0AAU9TGL7</accession>
<evidence type="ECO:0000256" key="2">
    <source>
        <dbReference type="ARBA" id="ARBA00023108"/>
    </source>
</evidence>
<organism evidence="5 6">
    <name type="scientific">Euphydryas editha</name>
    <name type="common">Edith's checkerspot</name>
    <dbReference type="NCBI Taxonomy" id="104508"/>
    <lineage>
        <taxon>Eukaryota</taxon>
        <taxon>Metazoa</taxon>
        <taxon>Ecdysozoa</taxon>
        <taxon>Arthropoda</taxon>
        <taxon>Hexapoda</taxon>
        <taxon>Insecta</taxon>
        <taxon>Pterygota</taxon>
        <taxon>Neoptera</taxon>
        <taxon>Endopterygota</taxon>
        <taxon>Lepidoptera</taxon>
        <taxon>Glossata</taxon>
        <taxon>Ditrysia</taxon>
        <taxon>Papilionoidea</taxon>
        <taxon>Nymphalidae</taxon>
        <taxon>Nymphalinae</taxon>
        <taxon>Euphydryas</taxon>
    </lineage>
</organism>
<dbReference type="GO" id="GO:0007623">
    <property type="term" value="P:circadian rhythm"/>
    <property type="evidence" value="ECO:0007669"/>
    <property type="project" value="UniProtKB-ARBA"/>
</dbReference>
<protein>
    <submittedName>
        <fullName evidence="5">Uncharacterized protein</fullName>
    </submittedName>
</protein>
<evidence type="ECO:0000313" key="5">
    <source>
        <dbReference type="EMBL" id="CAH2084861.1"/>
    </source>
</evidence>
<dbReference type="PANTHER" id="PTHR11008:SF41">
    <property type="entry name" value="RE70318P"/>
    <property type="match status" value="1"/>
</dbReference>
<reference evidence="5" key="1">
    <citation type="submission" date="2022-03" db="EMBL/GenBank/DDBJ databases">
        <authorList>
            <person name="Tunstrom K."/>
        </authorList>
    </citation>
    <scope>NUCLEOTIDE SEQUENCE</scope>
</reference>
<evidence type="ECO:0000256" key="3">
    <source>
        <dbReference type="ARBA" id="ARBA00060902"/>
    </source>
</evidence>
<name>A0AAU9TGL7_EUPED</name>